<gene>
    <name evidence="7" type="ordered locus">Cpin_3807</name>
</gene>
<evidence type="ECO:0000313" key="7">
    <source>
        <dbReference type="EMBL" id="ACU61269.1"/>
    </source>
</evidence>
<dbReference type="InterPro" id="IPR039425">
    <property type="entry name" value="RNA_pol_sigma-70-like"/>
</dbReference>
<evidence type="ECO:0000313" key="8">
    <source>
        <dbReference type="Proteomes" id="UP000002215"/>
    </source>
</evidence>
<dbReference type="InterPro" id="IPR036388">
    <property type="entry name" value="WH-like_DNA-bd_sf"/>
</dbReference>
<dbReference type="GO" id="GO:0006352">
    <property type="term" value="P:DNA-templated transcription initiation"/>
    <property type="evidence" value="ECO:0007669"/>
    <property type="project" value="InterPro"/>
</dbReference>
<evidence type="ECO:0000256" key="3">
    <source>
        <dbReference type="ARBA" id="ARBA00023082"/>
    </source>
</evidence>
<keyword evidence="5" id="KW-0804">Transcription</keyword>
<dbReference type="PANTHER" id="PTHR43133">
    <property type="entry name" value="RNA POLYMERASE ECF-TYPE SIGMA FACTO"/>
    <property type="match status" value="1"/>
</dbReference>
<evidence type="ECO:0000256" key="5">
    <source>
        <dbReference type="ARBA" id="ARBA00023163"/>
    </source>
</evidence>
<protein>
    <submittedName>
        <fullName evidence="7">RNA polymerase, sigma-24 subunit, ECF subfamily</fullName>
    </submittedName>
</protein>
<dbReference type="SUPFAM" id="SSF88659">
    <property type="entry name" value="Sigma3 and sigma4 domains of RNA polymerase sigma factors"/>
    <property type="match status" value="1"/>
</dbReference>
<keyword evidence="2" id="KW-0805">Transcription regulation</keyword>
<dbReference type="Gene3D" id="1.10.1740.10">
    <property type="match status" value="1"/>
</dbReference>
<dbReference type="InterPro" id="IPR013324">
    <property type="entry name" value="RNA_pol_sigma_r3/r4-like"/>
</dbReference>
<dbReference type="AlphaFoldDB" id="A0A979G5I6"/>
<name>A0A979G5I6_CHIPD</name>
<accession>A0A979G5I6</accession>
<sequence>MENIEDAELLLAIKNGSEKAFGTLYKKYQRFIALKISYMFGDPGEADDIVQDVFAEYWIKKEQINVHTDCRGYLLRAAINRANNKLNKRKTDYNREQRYSRAAPPFDDPSAHKDSLSNEVVLALDKYLPAADSNIMKQVYLEGRKQQEVADELNISLPTLRGVIVRSGKALRKIFKK</sequence>
<dbReference type="RefSeq" id="WP_012791442.1">
    <property type="nucleotide sequence ID" value="NC_013132.1"/>
</dbReference>
<organism evidence="7 8">
    <name type="scientific">Chitinophaga pinensis (strain ATCC 43595 / DSM 2588 / LMG 13176 / NBRC 15968 / NCIMB 11800 / UQM 2034)</name>
    <dbReference type="NCBI Taxonomy" id="485918"/>
    <lineage>
        <taxon>Bacteria</taxon>
        <taxon>Pseudomonadati</taxon>
        <taxon>Bacteroidota</taxon>
        <taxon>Chitinophagia</taxon>
        <taxon>Chitinophagales</taxon>
        <taxon>Chitinophagaceae</taxon>
        <taxon>Chitinophaga</taxon>
    </lineage>
</organism>
<dbReference type="Pfam" id="PF04542">
    <property type="entry name" value="Sigma70_r2"/>
    <property type="match status" value="1"/>
</dbReference>
<dbReference type="InterPro" id="IPR007627">
    <property type="entry name" value="RNA_pol_sigma70_r2"/>
</dbReference>
<keyword evidence="4" id="KW-0238">DNA-binding</keyword>
<dbReference type="InterPro" id="IPR013325">
    <property type="entry name" value="RNA_pol_sigma_r2"/>
</dbReference>
<dbReference type="Gene3D" id="1.10.10.10">
    <property type="entry name" value="Winged helix-like DNA-binding domain superfamily/Winged helix DNA-binding domain"/>
    <property type="match status" value="1"/>
</dbReference>
<dbReference type="NCBIfam" id="TIGR02937">
    <property type="entry name" value="sigma70-ECF"/>
    <property type="match status" value="1"/>
</dbReference>
<proteinExistence type="inferred from homology"/>
<evidence type="ECO:0000256" key="4">
    <source>
        <dbReference type="ARBA" id="ARBA00023125"/>
    </source>
</evidence>
<dbReference type="KEGG" id="cpi:Cpin_3807"/>
<dbReference type="PANTHER" id="PTHR43133:SF8">
    <property type="entry name" value="RNA POLYMERASE SIGMA FACTOR HI_1459-RELATED"/>
    <property type="match status" value="1"/>
</dbReference>
<evidence type="ECO:0000256" key="1">
    <source>
        <dbReference type="ARBA" id="ARBA00010641"/>
    </source>
</evidence>
<evidence type="ECO:0000256" key="2">
    <source>
        <dbReference type="ARBA" id="ARBA00023015"/>
    </source>
</evidence>
<dbReference type="GO" id="GO:0003677">
    <property type="term" value="F:DNA binding"/>
    <property type="evidence" value="ECO:0007669"/>
    <property type="project" value="UniProtKB-KW"/>
</dbReference>
<dbReference type="SUPFAM" id="SSF88946">
    <property type="entry name" value="Sigma2 domain of RNA polymerase sigma factors"/>
    <property type="match status" value="1"/>
</dbReference>
<dbReference type="InterPro" id="IPR014284">
    <property type="entry name" value="RNA_pol_sigma-70_dom"/>
</dbReference>
<feature type="domain" description="RNA polymerase sigma-70 region 2" evidence="6">
    <location>
        <begin position="24"/>
        <end position="90"/>
    </location>
</feature>
<reference evidence="8" key="1">
    <citation type="submission" date="2009-08" db="EMBL/GenBank/DDBJ databases">
        <title>The complete genome of Chitinophaga pinensis DSM 2588.</title>
        <authorList>
            <consortium name="US DOE Joint Genome Institute (JGI-PGF)"/>
            <person name="Lucas S."/>
            <person name="Copeland A."/>
            <person name="Lapidus A."/>
            <person name="Glavina del Rio T."/>
            <person name="Dalin E."/>
            <person name="Tice H."/>
            <person name="Bruce D."/>
            <person name="Goodwin L."/>
            <person name="Pitluck S."/>
            <person name="Kyrpides N."/>
            <person name="Mavromatis K."/>
            <person name="Ivanova N."/>
            <person name="Mikhailova N."/>
            <person name="Sims D."/>
            <person name="Meinche L."/>
            <person name="Brettin T."/>
            <person name="Detter J.C."/>
            <person name="Han C."/>
            <person name="Larimer F."/>
            <person name="Land M."/>
            <person name="Hauser L."/>
            <person name="Markowitz V."/>
            <person name="Cheng J.-F."/>
            <person name="Hugenholtz P."/>
            <person name="Woyke T."/>
            <person name="Wu D."/>
            <person name="Spring S."/>
            <person name="Klenk H.-P."/>
            <person name="Eisen J.A."/>
        </authorList>
    </citation>
    <scope>NUCLEOTIDE SEQUENCE [LARGE SCALE GENOMIC DNA]</scope>
    <source>
        <strain evidence="8">ATCC 43595 / DSM 2588 / LMG 13176 / NBRC 15968 / NCIMB 11800 / UQM 2034</strain>
    </source>
</reference>
<dbReference type="Proteomes" id="UP000002215">
    <property type="component" value="Chromosome"/>
</dbReference>
<evidence type="ECO:0000259" key="6">
    <source>
        <dbReference type="Pfam" id="PF04542"/>
    </source>
</evidence>
<dbReference type="EMBL" id="CP001699">
    <property type="protein sequence ID" value="ACU61269.1"/>
    <property type="molecule type" value="Genomic_DNA"/>
</dbReference>
<reference evidence="7 8" key="2">
    <citation type="journal article" date="2010" name="Stand. Genomic Sci.">
        <title>Complete genome sequence of Chitinophaga pinensis type strain (UQM 2034).</title>
        <authorList>
            <person name="Glavina Del Rio T."/>
            <person name="Abt B."/>
            <person name="Spring S."/>
            <person name="Lapidus A."/>
            <person name="Nolan M."/>
            <person name="Tice H."/>
            <person name="Copeland A."/>
            <person name="Cheng J.F."/>
            <person name="Chen F."/>
            <person name="Bruce D."/>
            <person name="Goodwin L."/>
            <person name="Pitluck S."/>
            <person name="Ivanova N."/>
            <person name="Mavromatis K."/>
            <person name="Mikhailova N."/>
            <person name="Pati A."/>
            <person name="Chen A."/>
            <person name="Palaniappan K."/>
            <person name="Land M."/>
            <person name="Hauser L."/>
            <person name="Chang Y.J."/>
            <person name="Jeffries C.D."/>
            <person name="Chain P."/>
            <person name="Saunders E."/>
            <person name="Detter J.C."/>
            <person name="Brettin T."/>
            <person name="Rohde M."/>
            <person name="Goker M."/>
            <person name="Bristow J."/>
            <person name="Eisen J.A."/>
            <person name="Markowitz V."/>
            <person name="Hugenholtz P."/>
            <person name="Kyrpides N.C."/>
            <person name="Klenk H.P."/>
            <person name="Lucas S."/>
        </authorList>
    </citation>
    <scope>NUCLEOTIDE SEQUENCE [LARGE SCALE GENOMIC DNA]</scope>
    <source>
        <strain evidence="8">ATCC 43595 / DSM 2588 / LMG 13176 / NBRC 15968 / NCIMB 11800 / UQM 2034</strain>
    </source>
</reference>
<dbReference type="GO" id="GO:0016987">
    <property type="term" value="F:sigma factor activity"/>
    <property type="evidence" value="ECO:0007669"/>
    <property type="project" value="UniProtKB-KW"/>
</dbReference>
<comment type="similarity">
    <text evidence="1">Belongs to the sigma-70 factor family. ECF subfamily.</text>
</comment>
<keyword evidence="3" id="KW-0731">Sigma factor</keyword>